<proteinExistence type="predicted"/>
<sequence length="496" mass="56505">MDKSYSLAPDFSWFIFSPDETALYTLQTTDGGENWTQGLVEGHMGRLRYRKASYYTPDSGILVTSVNKTSEAAAIQEFLRDTQKLVYQSASKTFVEHYDEIMAGTFHGEIINEECDEKWRNEIMCQTAAYHYEIVGSFLRPEELKQAREQFEAGQITAEELKAIEDEAIRTLVAKQKAVGLKTISDGEFRRSYWHLDFFWGFKGIEHNVMDQGYLFHGEETRADSARLNGRIQYNPNHPVFEEYVFLTTIADGLPIRQSIPAPAQLLAELVRGSNEDRVNEVYPDREVLYQDIAKAYRETILALYELGCRDIKLDDCTWGMLVDKNFWETMTNGVYDTQQLQKLYLRLNNDAIADLPEDLHVTTHVCRGNYHSTWATSGGYEPIADTLLGNQDVAAFFLEFDDDRSGDFEPLRFVPAEKQVVLGLVTSKDGKLEGKDTLISRIKEASQYVPLERLSLSPQCGFASTEEGNILTEEEQWAKVSLVIDVANEVWGQKA</sequence>
<dbReference type="Gene3D" id="3.20.20.210">
    <property type="match status" value="1"/>
</dbReference>
<reference evidence="2" key="1">
    <citation type="submission" date="2020-08" db="EMBL/GenBank/DDBJ databases">
        <title>Spodoptera exigua strain:BAW_Kor-Di-RS1 Genome sequencing and assembly.</title>
        <authorList>
            <person name="Kim J."/>
            <person name="Nam H.Y."/>
            <person name="Kwon M."/>
            <person name="Choi J.H."/>
            <person name="Cho S.R."/>
            <person name="Kim G.-H."/>
        </authorList>
    </citation>
    <scope>NUCLEOTIDE SEQUENCE</scope>
    <source>
        <strain evidence="2">BAW_Kor-Di-RS1</strain>
        <tissue evidence="2">Whole-body</tissue>
    </source>
</reference>
<dbReference type="EMBL" id="JACKWZ010001048">
    <property type="protein sequence ID" value="KAF9404207.1"/>
    <property type="molecule type" value="Genomic_DNA"/>
</dbReference>
<dbReference type="GO" id="GO:0003871">
    <property type="term" value="F:5-methyltetrahydropteroyltriglutamate-homocysteine S-methyltransferase activity"/>
    <property type="evidence" value="ECO:0007669"/>
    <property type="project" value="InterPro"/>
</dbReference>
<keyword evidence="3" id="KW-1185">Reference proteome</keyword>
<dbReference type="CDD" id="cd03311">
    <property type="entry name" value="CIMS_C_terminal_like"/>
    <property type="match status" value="1"/>
</dbReference>
<dbReference type="AlphaFoldDB" id="A0A835FZM5"/>
<dbReference type="Pfam" id="PF01717">
    <property type="entry name" value="Meth_synt_2"/>
    <property type="match status" value="2"/>
</dbReference>
<dbReference type="PANTHER" id="PTHR43844:SF1">
    <property type="entry name" value="METHIONINE SYNTHASE"/>
    <property type="match status" value="1"/>
</dbReference>
<dbReference type="InterPro" id="IPR002629">
    <property type="entry name" value="Met_Synth_C/arc"/>
</dbReference>
<dbReference type="InterPro" id="IPR038071">
    <property type="entry name" value="UROD/MetE-like_sf"/>
</dbReference>
<evidence type="ECO:0000259" key="1">
    <source>
        <dbReference type="Pfam" id="PF01717"/>
    </source>
</evidence>
<feature type="domain" description="Cobalamin-independent methionine synthase MetE C-terminal/archaeal" evidence="1">
    <location>
        <begin position="286"/>
        <end position="468"/>
    </location>
</feature>
<feature type="domain" description="Cobalamin-independent methionine synthase MetE C-terminal/archaeal" evidence="1">
    <location>
        <begin position="135"/>
        <end position="193"/>
    </location>
</feature>
<gene>
    <name evidence="2" type="ORF">HW555_014462</name>
</gene>
<name>A0A835FZM5_SPOEX</name>
<dbReference type="NCBIfam" id="NF005085">
    <property type="entry name" value="PRK06520.1"/>
    <property type="match status" value="1"/>
</dbReference>
<dbReference type="SUPFAM" id="SSF51726">
    <property type="entry name" value="UROD/MetE-like"/>
    <property type="match status" value="1"/>
</dbReference>
<dbReference type="GO" id="GO:0008270">
    <property type="term" value="F:zinc ion binding"/>
    <property type="evidence" value="ECO:0007669"/>
    <property type="project" value="InterPro"/>
</dbReference>
<accession>A0A835FZM5</accession>
<evidence type="ECO:0000313" key="3">
    <source>
        <dbReference type="Proteomes" id="UP000648187"/>
    </source>
</evidence>
<organism evidence="2 3">
    <name type="scientific">Spodoptera exigua</name>
    <name type="common">Beet armyworm</name>
    <name type="synonym">Noctua fulgens</name>
    <dbReference type="NCBI Taxonomy" id="7107"/>
    <lineage>
        <taxon>Eukaryota</taxon>
        <taxon>Metazoa</taxon>
        <taxon>Ecdysozoa</taxon>
        <taxon>Arthropoda</taxon>
        <taxon>Hexapoda</taxon>
        <taxon>Insecta</taxon>
        <taxon>Pterygota</taxon>
        <taxon>Neoptera</taxon>
        <taxon>Endopterygota</taxon>
        <taxon>Lepidoptera</taxon>
        <taxon>Glossata</taxon>
        <taxon>Ditrysia</taxon>
        <taxon>Noctuoidea</taxon>
        <taxon>Noctuidae</taxon>
        <taxon>Amphipyrinae</taxon>
        <taxon>Spodoptera</taxon>
    </lineage>
</organism>
<dbReference type="PANTHER" id="PTHR43844">
    <property type="entry name" value="METHIONINE SYNTHASE"/>
    <property type="match status" value="1"/>
</dbReference>
<comment type="caution">
    <text evidence="2">The sequence shown here is derived from an EMBL/GenBank/DDBJ whole genome shotgun (WGS) entry which is preliminary data.</text>
</comment>
<dbReference type="Proteomes" id="UP000648187">
    <property type="component" value="Unassembled WGS sequence"/>
</dbReference>
<evidence type="ECO:0000313" key="2">
    <source>
        <dbReference type="EMBL" id="KAF9404207.1"/>
    </source>
</evidence>
<protein>
    <recommendedName>
        <fullName evidence="1">Cobalamin-independent methionine synthase MetE C-terminal/archaeal domain-containing protein</fullName>
    </recommendedName>
</protein>
<dbReference type="GO" id="GO:0009086">
    <property type="term" value="P:methionine biosynthetic process"/>
    <property type="evidence" value="ECO:0007669"/>
    <property type="project" value="InterPro"/>
</dbReference>